<name>C8WNG7_EGGLE</name>
<accession>C8WNG7</accession>
<proteinExistence type="predicted"/>
<dbReference type="Proteomes" id="UP000001377">
    <property type="component" value="Chromosome"/>
</dbReference>
<feature type="coiled-coil region" evidence="1">
    <location>
        <begin position="53"/>
        <end position="80"/>
    </location>
</feature>
<dbReference type="OrthoDB" id="9928774at2"/>
<organism evidence="3 4">
    <name type="scientific">Eggerthella lenta (strain ATCC 25559 / DSM 2243 / CCUG 17323 / JCM 9979 / KCTC 3265 / NCTC 11813 / VPI 0255 / 1899 B)</name>
    <name type="common">Eubacterium lentum</name>
    <dbReference type="NCBI Taxonomy" id="479437"/>
    <lineage>
        <taxon>Bacteria</taxon>
        <taxon>Bacillati</taxon>
        <taxon>Actinomycetota</taxon>
        <taxon>Coriobacteriia</taxon>
        <taxon>Eggerthellales</taxon>
        <taxon>Eggerthellaceae</taxon>
        <taxon>Eggerthella</taxon>
    </lineage>
</organism>
<reference evidence="3 4" key="1">
    <citation type="journal article" date="2009" name="Stand. Genomic Sci.">
        <title>Complete genome sequence of Eggerthella lenta type strain (IPP VPI 0255).</title>
        <authorList>
            <person name="Saunders E."/>
            <person name="Pukall R."/>
            <person name="Abt B."/>
            <person name="Lapidus A."/>
            <person name="Glavina Del Rio T."/>
            <person name="Copeland A."/>
            <person name="Tice H."/>
            <person name="Cheng J.F."/>
            <person name="Lucas S."/>
            <person name="Chen F."/>
            <person name="Nolan M."/>
            <person name="Bruce D."/>
            <person name="Goodwin L."/>
            <person name="Pitluck S."/>
            <person name="Ivanova N."/>
            <person name="Mavromatis K."/>
            <person name="Ovchinnikova G."/>
            <person name="Pati A."/>
            <person name="Chen A."/>
            <person name="Palaniappan K."/>
            <person name="Land M."/>
            <person name="Hauser L."/>
            <person name="Chang Y.J."/>
            <person name="Jeffries C.D."/>
            <person name="Chain P."/>
            <person name="Meincke L."/>
            <person name="Sims D."/>
            <person name="Brettin T."/>
            <person name="Detter J.C."/>
            <person name="Goker M."/>
            <person name="Bristow J."/>
            <person name="Eisen J.A."/>
            <person name="Markowitz V."/>
            <person name="Hugenholtz P."/>
            <person name="Kyrpides N.C."/>
            <person name="Klenk H.P."/>
            <person name="Han C."/>
        </authorList>
    </citation>
    <scope>NUCLEOTIDE SEQUENCE [LARGE SCALE GENOMIC DNA]</scope>
    <source>
        <strain evidence="4">ATCC 25559 / DSM 2243 / CCUG 17323 / JCM 9979 / KCTC 3265 / NCTC 11813 / VPI 0255 / 1899 B</strain>
    </source>
</reference>
<dbReference type="EMBL" id="CP001726">
    <property type="protein sequence ID" value="ACV54827.1"/>
    <property type="molecule type" value="Genomic_DNA"/>
</dbReference>
<dbReference type="BioCyc" id="ELEN479437:G1GFY-857-MONOMER"/>
<gene>
    <name evidence="3" type="ordered locus">Elen_0854</name>
</gene>
<dbReference type="RefSeq" id="WP_015760218.1">
    <property type="nucleotide sequence ID" value="NC_013204.1"/>
</dbReference>
<keyword evidence="4" id="KW-1185">Reference proteome</keyword>
<evidence type="ECO:0000256" key="2">
    <source>
        <dbReference type="SAM" id="MobiDB-lite"/>
    </source>
</evidence>
<feature type="region of interest" description="Disordered" evidence="2">
    <location>
        <begin position="92"/>
        <end position="111"/>
    </location>
</feature>
<feature type="compositionally biased region" description="Basic and acidic residues" evidence="2">
    <location>
        <begin position="100"/>
        <end position="111"/>
    </location>
</feature>
<dbReference type="HOGENOM" id="CLU_2154794_0_0_11"/>
<sequence>MIARFLDVLEDTVKNLTWRPAELQAIDAPSALDYRTPDYTANAAKYMDLYGAKRRAEAKYAEALERAEQARRNVAVVLEKTSPATLAAAAKKSAAAGIADSRRDDPAKTIR</sequence>
<dbReference type="STRING" id="479437.Elen_0854"/>
<keyword evidence="1" id="KW-0175">Coiled coil</keyword>
<evidence type="ECO:0000313" key="4">
    <source>
        <dbReference type="Proteomes" id="UP000001377"/>
    </source>
</evidence>
<dbReference type="AlphaFoldDB" id="C8WNG7"/>
<evidence type="ECO:0000313" key="3">
    <source>
        <dbReference type="EMBL" id="ACV54827.1"/>
    </source>
</evidence>
<protein>
    <submittedName>
        <fullName evidence="3">Uncharacterized protein</fullName>
    </submittedName>
</protein>
<dbReference type="PaxDb" id="479437-Elen_0854"/>
<evidence type="ECO:0000256" key="1">
    <source>
        <dbReference type="SAM" id="Coils"/>
    </source>
</evidence>
<dbReference type="KEGG" id="ele:Elen_0854"/>